<evidence type="ECO:0000256" key="1">
    <source>
        <dbReference type="SAM" id="Coils"/>
    </source>
</evidence>
<dbReference type="Proteomes" id="UP000011083">
    <property type="component" value="Unassembled WGS sequence"/>
</dbReference>
<dbReference type="Gene3D" id="2.60.120.620">
    <property type="entry name" value="q2cbj1_9rhob like domain"/>
    <property type="match status" value="1"/>
</dbReference>
<feature type="coiled-coil region" evidence="1">
    <location>
        <begin position="145"/>
        <end position="176"/>
    </location>
</feature>
<evidence type="ECO:0000313" key="3">
    <source>
        <dbReference type="Proteomes" id="UP000011083"/>
    </source>
</evidence>
<keyword evidence="2" id="KW-0223">Dioxygenase</keyword>
<dbReference type="VEuPathDB" id="AmoebaDB:ACA1_184260"/>
<keyword evidence="3" id="KW-1185">Reference proteome</keyword>
<name>L8H8I4_ACACF</name>
<dbReference type="PANTHER" id="PTHR20883">
    <property type="entry name" value="PHYTANOYL-COA DIOXYGENASE DOMAIN CONTAINING 1"/>
    <property type="match status" value="1"/>
</dbReference>
<dbReference type="AlphaFoldDB" id="L8H8I4"/>
<dbReference type="KEGG" id="acan:ACA1_184260"/>
<reference evidence="2 3" key="1">
    <citation type="journal article" date="2013" name="Genome Biol.">
        <title>Genome of Acanthamoeba castellanii highlights extensive lateral gene transfer and early evolution of tyrosine kinase signaling.</title>
        <authorList>
            <person name="Clarke M."/>
            <person name="Lohan A.J."/>
            <person name="Liu B."/>
            <person name="Lagkouvardos I."/>
            <person name="Roy S."/>
            <person name="Zafar N."/>
            <person name="Bertelli C."/>
            <person name="Schilde C."/>
            <person name="Kianianmomeni A."/>
            <person name="Burglin T.R."/>
            <person name="Frech C."/>
            <person name="Turcotte B."/>
            <person name="Kopec K.O."/>
            <person name="Synnott J.M."/>
            <person name="Choo C."/>
            <person name="Paponov I."/>
            <person name="Finkler A."/>
            <person name="Soon Heng Tan C."/>
            <person name="Hutchins A.P."/>
            <person name="Weinmeier T."/>
            <person name="Rattei T."/>
            <person name="Chu J.S."/>
            <person name="Gimenez G."/>
            <person name="Irimia M."/>
            <person name="Rigden D.J."/>
            <person name="Fitzpatrick D.A."/>
            <person name="Lorenzo-Morales J."/>
            <person name="Bateman A."/>
            <person name="Chiu C.H."/>
            <person name="Tang P."/>
            <person name="Hegemann P."/>
            <person name="Fromm H."/>
            <person name="Raoult D."/>
            <person name="Greub G."/>
            <person name="Miranda-Saavedra D."/>
            <person name="Chen N."/>
            <person name="Nash P."/>
            <person name="Ginger M.L."/>
            <person name="Horn M."/>
            <person name="Schaap P."/>
            <person name="Caler L."/>
            <person name="Loftus B."/>
        </authorList>
    </citation>
    <scope>NUCLEOTIDE SEQUENCE [LARGE SCALE GENOMIC DNA]</scope>
    <source>
        <strain evidence="2 3">Neff</strain>
    </source>
</reference>
<evidence type="ECO:0000313" key="2">
    <source>
        <dbReference type="EMBL" id="ELR21480.1"/>
    </source>
</evidence>
<gene>
    <name evidence="2" type="ORF">ACA1_184260</name>
</gene>
<keyword evidence="2" id="KW-0560">Oxidoreductase</keyword>
<accession>L8H8I4</accession>
<proteinExistence type="predicted"/>
<dbReference type="SUPFAM" id="SSF51197">
    <property type="entry name" value="Clavaminate synthase-like"/>
    <property type="match status" value="1"/>
</dbReference>
<keyword evidence="1" id="KW-0175">Coiled coil</keyword>
<dbReference type="GO" id="GO:0051213">
    <property type="term" value="F:dioxygenase activity"/>
    <property type="evidence" value="ECO:0007669"/>
    <property type="project" value="UniProtKB-KW"/>
</dbReference>
<protein>
    <submittedName>
        <fullName evidence="2">Phytanoyl-CoA dioxygenase</fullName>
    </submittedName>
</protein>
<dbReference type="GeneID" id="14922374"/>
<sequence>MQQAAAQVQRRLREEEQRLRVHLRQLQANFEEKMRQRQADMHRQITSEADDMKRRSVLTPQLTLVELTRHQKEGEEFRQKMEREKVAFEQSMRSQAFTLGMGGIMERVAAKTKEGMEAYQVLAQRHIQEGLAFQQATGARIAKAVEEFKREQAQAAKDIQSKVEELQKEIQRTVEREKEQLFDPDPRFAHCQLTDEQKRHFISQGFVHVPGVVPPELLQEALKLINFELSKGFRPEELLAFRRPHVEGGWQITDLLYKTAALPLAQSLIGKTHPGFGGQIALRFPGFSCIPSGDVPWLGSATSFVYPEGWHQGWHIDGLHSPFSGVPRGQVHNFTILLGVLLGDVPEPMSGNLTVFPGGHLALQNHFRKEGTQAIHNEGDKGIPRDRLALAPPHQIRGKAGDIVLAHYCMPHTVAPNVSPNIRYAVYFRLSSVAHTPGTFRKEALTDIWLDYVPLRPLLGRPAPQP</sequence>
<dbReference type="EMBL" id="KB007904">
    <property type="protein sequence ID" value="ELR21480.1"/>
    <property type="molecule type" value="Genomic_DNA"/>
</dbReference>
<organism evidence="2 3">
    <name type="scientific">Acanthamoeba castellanii (strain ATCC 30010 / Neff)</name>
    <dbReference type="NCBI Taxonomy" id="1257118"/>
    <lineage>
        <taxon>Eukaryota</taxon>
        <taxon>Amoebozoa</taxon>
        <taxon>Discosea</taxon>
        <taxon>Longamoebia</taxon>
        <taxon>Centramoebida</taxon>
        <taxon>Acanthamoebidae</taxon>
        <taxon>Acanthamoeba</taxon>
    </lineage>
</organism>
<dbReference type="OrthoDB" id="4421at2759"/>
<dbReference type="PANTHER" id="PTHR20883:SF51">
    <property type="entry name" value="PHYTANOYL-COA HYDROXYLASE"/>
    <property type="match status" value="1"/>
</dbReference>
<dbReference type="RefSeq" id="XP_004346024.1">
    <property type="nucleotide sequence ID" value="XM_004345974.1"/>
</dbReference>